<evidence type="ECO:0000313" key="2">
    <source>
        <dbReference type="EMBL" id="MCB4821944.1"/>
    </source>
</evidence>
<keyword evidence="1" id="KW-0812">Transmembrane</keyword>
<keyword evidence="1" id="KW-1133">Transmembrane helix</keyword>
<proteinExistence type="predicted"/>
<feature type="transmembrane region" description="Helical" evidence="1">
    <location>
        <begin position="64"/>
        <end position="85"/>
    </location>
</feature>
<keyword evidence="3" id="KW-1185">Reference proteome</keyword>
<dbReference type="RefSeq" id="WP_226607446.1">
    <property type="nucleotide sequence ID" value="NZ_JAJAQI010000011.1"/>
</dbReference>
<feature type="transmembrane region" description="Helical" evidence="1">
    <location>
        <begin position="134"/>
        <end position="154"/>
    </location>
</feature>
<feature type="transmembrane region" description="Helical" evidence="1">
    <location>
        <begin position="97"/>
        <end position="114"/>
    </location>
</feature>
<feature type="transmembrane region" description="Helical" evidence="1">
    <location>
        <begin position="31"/>
        <end position="52"/>
    </location>
</feature>
<sequence>MLEAALGALEALGLASRLARSAPLYAAASAAHVLGLALLLGPILLVDLHLIGALRRLDAAGLRFLRRAAAFGLALAMATGLLLFAVRPFEYVENPAMRLKLLVVALASLHALVFEWRWRRNPAALRPGRGATRLAGLASLLLWLGALALGRWIAFV</sequence>
<evidence type="ECO:0000313" key="3">
    <source>
        <dbReference type="Proteomes" id="UP001139311"/>
    </source>
</evidence>
<keyword evidence="1" id="KW-0472">Membrane</keyword>
<reference evidence="2" key="1">
    <citation type="submission" date="2021-10" db="EMBL/GenBank/DDBJ databases">
        <title>Roseicella aerolatum sp. nov., isolated from aerosols of e-waste dismantling site.</title>
        <authorList>
            <person name="Qin T."/>
        </authorList>
    </citation>
    <scope>NUCLEOTIDE SEQUENCE</scope>
    <source>
        <strain evidence="2">GB24</strain>
    </source>
</reference>
<dbReference type="AlphaFoldDB" id="A0A9X1IBY6"/>
<gene>
    <name evidence="2" type="ORF">LHA35_09390</name>
</gene>
<protein>
    <submittedName>
        <fullName evidence="2">DUF2214 domain-containing protein</fullName>
    </submittedName>
</protein>
<dbReference type="EMBL" id="JAJAQI010000011">
    <property type="protein sequence ID" value="MCB4821944.1"/>
    <property type="molecule type" value="Genomic_DNA"/>
</dbReference>
<evidence type="ECO:0000256" key="1">
    <source>
        <dbReference type="SAM" id="Phobius"/>
    </source>
</evidence>
<name>A0A9X1IBY6_9PROT</name>
<comment type="caution">
    <text evidence="2">The sequence shown here is derived from an EMBL/GenBank/DDBJ whole genome shotgun (WGS) entry which is preliminary data.</text>
</comment>
<accession>A0A9X1IBY6</accession>
<dbReference type="Proteomes" id="UP001139311">
    <property type="component" value="Unassembled WGS sequence"/>
</dbReference>
<organism evidence="2 3">
    <name type="scientific">Roseicella aerolata</name>
    <dbReference type="NCBI Taxonomy" id="2883479"/>
    <lineage>
        <taxon>Bacteria</taxon>
        <taxon>Pseudomonadati</taxon>
        <taxon>Pseudomonadota</taxon>
        <taxon>Alphaproteobacteria</taxon>
        <taxon>Acetobacterales</taxon>
        <taxon>Roseomonadaceae</taxon>
        <taxon>Roseicella</taxon>
    </lineage>
</organism>